<dbReference type="GeneTree" id="ENSGT01030000234989"/>
<feature type="compositionally biased region" description="Low complexity" evidence="1">
    <location>
        <begin position="153"/>
        <end position="191"/>
    </location>
</feature>
<evidence type="ECO:0000313" key="3">
    <source>
        <dbReference type="Ensembl" id="ENSAMXP00000054055.1"/>
    </source>
</evidence>
<keyword evidence="2" id="KW-1133">Transmembrane helix</keyword>
<organism evidence="3 4">
    <name type="scientific">Astyanax mexicanus</name>
    <name type="common">Blind cave fish</name>
    <name type="synonym">Astyanax fasciatus mexicanus</name>
    <dbReference type="NCBI Taxonomy" id="7994"/>
    <lineage>
        <taxon>Eukaryota</taxon>
        <taxon>Metazoa</taxon>
        <taxon>Chordata</taxon>
        <taxon>Craniata</taxon>
        <taxon>Vertebrata</taxon>
        <taxon>Euteleostomi</taxon>
        <taxon>Actinopterygii</taxon>
        <taxon>Neopterygii</taxon>
        <taxon>Teleostei</taxon>
        <taxon>Ostariophysi</taxon>
        <taxon>Characiformes</taxon>
        <taxon>Characoidei</taxon>
        <taxon>Acestrorhamphidae</taxon>
        <taxon>Acestrorhamphinae</taxon>
        <taxon>Astyanax</taxon>
    </lineage>
</organism>
<feature type="compositionally biased region" description="Polar residues" evidence="1">
    <location>
        <begin position="122"/>
        <end position="131"/>
    </location>
</feature>
<dbReference type="GO" id="GO:0097241">
    <property type="term" value="P:hematopoietic stem cell migration to bone marrow"/>
    <property type="evidence" value="ECO:0007669"/>
    <property type="project" value="Ensembl"/>
</dbReference>
<evidence type="ECO:0000256" key="1">
    <source>
        <dbReference type="SAM" id="MobiDB-lite"/>
    </source>
</evidence>
<evidence type="ECO:0000313" key="4">
    <source>
        <dbReference type="Proteomes" id="UP000018467"/>
    </source>
</evidence>
<reference evidence="3" key="4">
    <citation type="submission" date="2025-09" db="UniProtKB">
        <authorList>
            <consortium name="Ensembl"/>
        </authorList>
    </citation>
    <scope>IDENTIFICATION</scope>
</reference>
<dbReference type="GO" id="GO:0050901">
    <property type="term" value="P:leukocyte tethering or rolling"/>
    <property type="evidence" value="ECO:0007669"/>
    <property type="project" value="TreeGrafter"/>
</dbReference>
<sequence>MSGLVISNNLTSTEISQSQSMTTSRSVQEHSTAVQPISDPGGLIAAHTDENTTSVTINSNAGTEKISTNALAAGTGNVTGSESPLPTGPPVRNSTSASSTGHSTLMPVTSVGPKEVTHKEATNSSTATVSVAPTVHGPPTNTTRPPSSHVTEKTASTAAKPASTNPPSSQSSQTPGKTTTTSTTTTTTSGGHICPTKEAHKKEPIVGLCLIAIAVLAGLAIIFIFSTIILATKLASSRYRNRMHLLQETEMVCISALMNDTEHPIPKPRHPKSNGALIPNMEDEDGDALTLNSFLPDTECPALN</sequence>
<feature type="compositionally biased region" description="Polar residues" evidence="1">
    <location>
        <begin position="74"/>
        <end position="84"/>
    </location>
</feature>
<dbReference type="InParanoid" id="A0A3B1KJ63"/>
<name>A0A3B1KJ63_ASTMX</name>
<dbReference type="InterPro" id="IPR026195">
    <property type="entry name" value="PSGL-1"/>
</dbReference>
<dbReference type="PANTHER" id="PTHR17384">
    <property type="entry name" value="P-SELECTIN GLYCOPROTEIN LIGAND-1"/>
    <property type="match status" value="1"/>
</dbReference>
<dbReference type="InterPro" id="IPR008608">
    <property type="entry name" value="Ectropic_vir_integratn_site_2A"/>
</dbReference>
<feature type="compositionally biased region" description="Polar residues" evidence="1">
    <location>
        <begin position="92"/>
        <end position="107"/>
    </location>
</feature>
<feature type="transmembrane region" description="Helical" evidence="2">
    <location>
        <begin position="205"/>
        <end position="232"/>
    </location>
</feature>
<dbReference type="Pfam" id="PF05399">
    <property type="entry name" value="EVI2A"/>
    <property type="match status" value="1"/>
</dbReference>
<proteinExistence type="predicted"/>
<dbReference type="PANTHER" id="PTHR17384:SF7">
    <property type="entry name" value="P-SELECTIN GLYCOPROTEIN LIGAND 1"/>
    <property type="match status" value="1"/>
</dbReference>
<accession>A0A3B1KJ63</accession>
<dbReference type="GO" id="GO:0005886">
    <property type="term" value="C:plasma membrane"/>
    <property type="evidence" value="ECO:0007669"/>
    <property type="project" value="TreeGrafter"/>
</dbReference>
<protein>
    <submittedName>
        <fullName evidence="3">Selectin P ligand</fullName>
    </submittedName>
</protein>
<reference evidence="3" key="3">
    <citation type="submission" date="2025-08" db="UniProtKB">
        <authorList>
            <consortium name="Ensembl"/>
        </authorList>
    </citation>
    <scope>IDENTIFICATION</scope>
</reference>
<dbReference type="Bgee" id="ENSAMXG00000038171">
    <property type="expression patterns" value="Expressed in zone of skin and 14 other cell types or tissues"/>
</dbReference>
<feature type="compositionally biased region" description="Polar residues" evidence="1">
    <location>
        <begin position="139"/>
        <end position="149"/>
    </location>
</feature>
<feature type="compositionally biased region" description="Polar residues" evidence="1">
    <location>
        <begin position="1"/>
        <end position="35"/>
    </location>
</feature>
<feature type="region of interest" description="Disordered" evidence="1">
    <location>
        <begin position="1"/>
        <end position="39"/>
    </location>
</feature>
<dbReference type="AlphaFoldDB" id="A0A3B1KJ63"/>
<dbReference type="GO" id="GO:0030097">
    <property type="term" value="P:hemopoiesis"/>
    <property type="evidence" value="ECO:0007669"/>
    <property type="project" value="Ensembl"/>
</dbReference>
<keyword evidence="2" id="KW-0812">Transmembrane</keyword>
<dbReference type="Ensembl" id="ENSAMXT00000043990.1">
    <property type="protein sequence ID" value="ENSAMXP00000054055.1"/>
    <property type="gene ID" value="ENSAMXG00000038171.1"/>
</dbReference>
<keyword evidence="2" id="KW-0472">Membrane</keyword>
<dbReference type="STRING" id="7994.ENSAMXP00000054055"/>
<dbReference type="Proteomes" id="UP000018467">
    <property type="component" value="Unassembled WGS sequence"/>
</dbReference>
<evidence type="ECO:0000256" key="2">
    <source>
        <dbReference type="SAM" id="Phobius"/>
    </source>
</evidence>
<feature type="region of interest" description="Disordered" evidence="1">
    <location>
        <begin position="74"/>
        <end position="196"/>
    </location>
</feature>
<keyword evidence="4" id="KW-1185">Reference proteome</keyword>
<reference evidence="4" key="2">
    <citation type="journal article" date="2014" name="Nat. Commun.">
        <title>The cavefish genome reveals candidate genes for eye loss.</title>
        <authorList>
            <person name="McGaugh S.E."/>
            <person name="Gross J.B."/>
            <person name="Aken B."/>
            <person name="Blin M."/>
            <person name="Borowsky R."/>
            <person name="Chalopin D."/>
            <person name="Hinaux H."/>
            <person name="Jeffery W.R."/>
            <person name="Keene A."/>
            <person name="Ma L."/>
            <person name="Minx P."/>
            <person name="Murphy D."/>
            <person name="O'Quin K.E."/>
            <person name="Retaux S."/>
            <person name="Rohner N."/>
            <person name="Searle S.M."/>
            <person name="Stahl B.A."/>
            <person name="Tabin C."/>
            <person name="Volff J.N."/>
            <person name="Yoshizawa M."/>
            <person name="Warren W.C."/>
        </authorList>
    </citation>
    <scope>NUCLEOTIDE SEQUENCE [LARGE SCALE GENOMIC DNA]</scope>
    <source>
        <strain evidence="4">female</strain>
    </source>
</reference>
<reference evidence="4" key="1">
    <citation type="submission" date="2013-03" db="EMBL/GenBank/DDBJ databases">
        <authorList>
            <person name="Jeffery W."/>
            <person name="Warren W."/>
            <person name="Wilson R.K."/>
        </authorList>
    </citation>
    <scope>NUCLEOTIDE SEQUENCE</scope>
    <source>
        <strain evidence="4">female</strain>
    </source>
</reference>